<evidence type="ECO:0000256" key="2">
    <source>
        <dbReference type="ARBA" id="ARBA00022737"/>
    </source>
</evidence>
<reference evidence="6" key="1">
    <citation type="submission" date="2023-06" db="EMBL/GenBank/DDBJ databases">
        <title>Genome-scale phylogeny and comparative genomics of the fungal order Sordariales.</title>
        <authorList>
            <consortium name="Lawrence Berkeley National Laboratory"/>
            <person name="Hensen N."/>
            <person name="Bonometti L."/>
            <person name="Westerberg I."/>
            <person name="Brannstrom I.O."/>
            <person name="Guillou S."/>
            <person name="Cros-Aarteil S."/>
            <person name="Calhoun S."/>
            <person name="Haridas S."/>
            <person name="Kuo A."/>
            <person name="Mondo S."/>
            <person name="Pangilinan J."/>
            <person name="Riley R."/>
            <person name="LaButti K."/>
            <person name="Andreopoulos B."/>
            <person name="Lipzen A."/>
            <person name="Chen C."/>
            <person name="Yanf M."/>
            <person name="Daum C."/>
            <person name="Ng V."/>
            <person name="Clum A."/>
            <person name="Steindorff A."/>
            <person name="Ohm R."/>
            <person name="Martin F."/>
            <person name="Silar P."/>
            <person name="Natvig D."/>
            <person name="Lalanne C."/>
            <person name="Gautier V."/>
            <person name="Ament-velasquez S.L."/>
            <person name="Kruys A."/>
            <person name="Hutchinson M.I."/>
            <person name="Powell A.J."/>
            <person name="Barry K."/>
            <person name="Miller A.N."/>
            <person name="Grigoriev I.V."/>
            <person name="Debuchy R."/>
            <person name="Gladieux P."/>
            <person name="Thoren M.H."/>
            <person name="Johannesson H."/>
        </authorList>
    </citation>
    <scope>NUCLEOTIDE SEQUENCE</scope>
    <source>
        <strain evidence="6">SMH3187-1</strain>
    </source>
</reference>
<gene>
    <name evidence="6" type="ORF">B0T18DRAFT_328274</name>
</gene>
<sequence>MFRPAIGLAALASAYASGAHAQATWAKGQVNTTICEWQQLRAHVVRDTVYMDGGSIWWLPGMDDGTFAPTVKDNNPLGIVYTLNFSKPFSTTQNMTSIFGAISKVSSGSAAKNIAPNYLDGAMLGNNEEWFLYGGLLRQTDEFSSPPADNVLAYQKYQYGVEREGFLPGFVNDDLPQGLLTRYLAYGGAAAAPSENKAWYFSGMHAQGWGPIFEPGFNETLTATNVSKTLITLDMDTQLRETWKNETLPTDVPGRANPELVWVPVGEQGILVALGGVVHPDFIGYLGKSADEAASVETSPGFMSTIDMYDVAKDKWYRQPTTGGPGQLTRGCAVVAPAQDASSFNIYYYGGYAGLKPTEGFNDDVWVLSMPSFTWTKITDSKVTGRAGHKCFMPYPDQMMVVGGYTARSGQALTCLRETVRVFNVTTGTWLPNYTPDRWAKYAIPAAVVSKIGGSPTGGATASSPSPSWASTDLAAVFRTKYDAAKIKTFYPYPLEASTNNTNPSVPPPVEKTGGGTPAYLAPVLGVVLGLMFVTMIVVLALLWRRRRLFRRRGGMSEAGMTEDSNKYRILSWMRGQSNPDPKAPTVTSDDATSSPGDLESSVGAPPPHPSSMAEMMNTEIRAPVELMDTSPRVELHDTGLSHVDVLTRYSKLGAAVATDPLQYSSSSPTTAKNNNISPDQSSALTPSSASVSTRPPHTRNDSVSSELPATTTSAKPPRGYIPSGVSGVSEGERAHLRTISDATVSSAVVAPDEGAVSPPTVSTAAFVTAQGTAMGREEEGADYLSARARETGPGVVSPGSPGAGSMRRSVFHERAADMEDEGGLPSPPLPSPGGRSVSGGVRGGDEGVGLIRDSMLYYEFLNGNRSFDTDGEGGGWGWRGYHLLLCCVVLSAVQVLSAYGLGVRYPCCG</sequence>
<keyword evidence="1" id="KW-0880">Kelch repeat</keyword>
<evidence type="ECO:0000313" key="7">
    <source>
        <dbReference type="Proteomes" id="UP001172155"/>
    </source>
</evidence>
<comment type="caution">
    <text evidence="6">The sequence shown here is derived from an EMBL/GenBank/DDBJ whole genome shotgun (WGS) entry which is preliminary data.</text>
</comment>
<proteinExistence type="predicted"/>
<feature type="compositionally biased region" description="Polar residues" evidence="3">
    <location>
        <begin position="575"/>
        <end position="596"/>
    </location>
</feature>
<keyword evidence="4" id="KW-0812">Transmembrane</keyword>
<feature type="transmembrane region" description="Helical" evidence="4">
    <location>
        <begin position="520"/>
        <end position="544"/>
    </location>
</feature>
<dbReference type="PANTHER" id="PTHR46228">
    <property type="entry name" value="KELCH DOMAIN-CONTAINING PROTEIN"/>
    <property type="match status" value="1"/>
</dbReference>
<accession>A0AA40K359</accession>
<dbReference type="InterPro" id="IPR015915">
    <property type="entry name" value="Kelch-typ_b-propeller"/>
</dbReference>
<evidence type="ECO:0000256" key="4">
    <source>
        <dbReference type="SAM" id="Phobius"/>
    </source>
</evidence>
<dbReference type="PANTHER" id="PTHR46228:SF2">
    <property type="entry name" value="KELCH REPEAT PROTEIN (AFU_ORTHOLOGUE AFUA_4G14350)"/>
    <property type="match status" value="1"/>
</dbReference>
<organism evidence="6 7">
    <name type="scientific">Schizothecium vesticola</name>
    <dbReference type="NCBI Taxonomy" id="314040"/>
    <lineage>
        <taxon>Eukaryota</taxon>
        <taxon>Fungi</taxon>
        <taxon>Dikarya</taxon>
        <taxon>Ascomycota</taxon>
        <taxon>Pezizomycotina</taxon>
        <taxon>Sordariomycetes</taxon>
        <taxon>Sordariomycetidae</taxon>
        <taxon>Sordariales</taxon>
        <taxon>Schizotheciaceae</taxon>
        <taxon>Schizothecium</taxon>
    </lineage>
</organism>
<evidence type="ECO:0000256" key="1">
    <source>
        <dbReference type="ARBA" id="ARBA00022441"/>
    </source>
</evidence>
<feature type="compositionally biased region" description="Low complexity" evidence="3">
    <location>
        <begin position="682"/>
        <end position="694"/>
    </location>
</feature>
<dbReference type="EMBL" id="JAUKUD010000005">
    <property type="protein sequence ID" value="KAK0744135.1"/>
    <property type="molecule type" value="Genomic_DNA"/>
</dbReference>
<keyword evidence="7" id="KW-1185">Reference proteome</keyword>
<evidence type="ECO:0000256" key="3">
    <source>
        <dbReference type="SAM" id="MobiDB-lite"/>
    </source>
</evidence>
<evidence type="ECO:0000256" key="5">
    <source>
        <dbReference type="SAM" id="SignalP"/>
    </source>
</evidence>
<feature type="region of interest" description="Disordered" evidence="3">
    <location>
        <begin position="662"/>
        <end position="733"/>
    </location>
</feature>
<dbReference type="SUPFAM" id="SSF50965">
    <property type="entry name" value="Galactose oxidase, central domain"/>
    <property type="match status" value="1"/>
</dbReference>
<feature type="region of interest" description="Disordered" evidence="3">
    <location>
        <begin position="575"/>
        <end position="614"/>
    </location>
</feature>
<keyword evidence="4" id="KW-1133">Transmembrane helix</keyword>
<feature type="region of interest" description="Disordered" evidence="3">
    <location>
        <begin position="816"/>
        <end position="845"/>
    </location>
</feature>
<dbReference type="AlphaFoldDB" id="A0AA40K359"/>
<name>A0AA40K359_9PEZI</name>
<feature type="compositionally biased region" description="Polar residues" evidence="3">
    <location>
        <begin position="702"/>
        <end position="715"/>
    </location>
</feature>
<dbReference type="InterPro" id="IPR011043">
    <property type="entry name" value="Gal_Oxase/kelch_b-propeller"/>
</dbReference>
<dbReference type="Proteomes" id="UP001172155">
    <property type="component" value="Unassembled WGS sequence"/>
</dbReference>
<feature type="chain" id="PRO_5041417456" description="Kelch repeat protein" evidence="5">
    <location>
        <begin position="22"/>
        <end position="910"/>
    </location>
</feature>
<evidence type="ECO:0008006" key="8">
    <source>
        <dbReference type="Google" id="ProtNLM"/>
    </source>
</evidence>
<protein>
    <recommendedName>
        <fullName evidence="8">Kelch repeat protein</fullName>
    </recommendedName>
</protein>
<feature type="compositionally biased region" description="Polar residues" evidence="3">
    <location>
        <begin position="662"/>
        <end position="681"/>
    </location>
</feature>
<keyword evidence="5" id="KW-0732">Signal</keyword>
<dbReference type="Gene3D" id="2.120.10.80">
    <property type="entry name" value="Kelch-type beta propeller"/>
    <property type="match status" value="1"/>
</dbReference>
<feature type="signal peptide" evidence="5">
    <location>
        <begin position="1"/>
        <end position="21"/>
    </location>
</feature>
<keyword evidence="2" id="KW-0677">Repeat</keyword>
<keyword evidence="4" id="KW-0472">Membrane</keyword>
<evidence type="ECO:0000313" key="6">
    <source>
        <dbReference type="EMBL" id="KAK0744135.1"/>
    </source>
</evidence>